<name>A0A1M5KC34_9GAMM</name>
<sequence length="152" mass="17971">MSFTAFMIVLLCCVGVIAVSLWFIRHQLKLNQTREEKIRAGENRFLEERQKRIDSIRVLLKTVGTEELNWIEASIRIKHLLDQLSEDLSEHEDISAFYIITEKTQHIPTHDQWGDLPKPAKMKFRLEMDSYEVEHAEHLQRARSSLMAYDFK</sequence>
<dbReference type="InterPro" id="IPR019617">
    <property type="entry name" value="DUF2489"/>
</dbReference>
<keyword evidence="1" id="KW-0472">Membrane</keyword>
<keyword evidence="1" id="KW-0812">Transmembrane</keyword>
<keyword evidence="1" id="KW-1133">Transmembrane helix</keyword>
<dbReference type="Proteomes" id="UP000184517">
    <property type="component" value="Unassembled WGS sequence"/>
</dbReference>
<evidence type="ECO:0000313" key="4">
    <source>
        <dbReference type="Proteomes" id="UP000184517"/>
    </source>
</evidence>
<evidence type="ECO:0000259" key="2">
    <source>
        <dbReference type="Pfam" id="PF10675"/>
    </source>
</evidence>
<evidence type="ECO:0000313" key="3">
    <source>
        <dbReference type="EMBL" id="SHG50342.1"/>
    </source>
</evidence>
<dbReference type="Pfam" id="PF10675">
    <property type="entry name" value="DUF2489"/>
    <property type="match status" value="1"/>
</dbReference>
<dbReference type="STRING" id="1122206.SAMN02745753_04019"/>
<dbReference type="OrthoDB" id="5740155at2"/>
<evidence type="ECO:0000256" key="1">
    <source>
        <dbReference type="SAM" id="Phobius"/>
    </source>
</evidence>
<protein>
    <recommendedName>
        <fullName evidence="2">DUF2489 domain-containing protein</fullName>
    </recommendedName>
</protein>
<keyword evidence="4" id="KW-1185">Reference proteome</keyword>
<organism evidence="3 4">
    <name type="scientific">Marinomonas polaris DSM 16579</name>
    <dbReference type="NCBI Taxonomy" id="1122206"/>
    <lineage>
        <taxon>Bacteria</taxon>
        <taxon>Pseudomonadati</taxon>
        <taxon>Pseudomonadota</taxon>
        <taxon>Gammaproteobacteria</taxon>
        <taxon>Oceanospirillales</taxon>
        <taxon>Oceanospirillaceae</taxon>
        <taxon>Marinomonas</taxon>
    </lineage>
</organism>
<proteinExistence type="predicted"/>
<feature type="transmembrane region" description="Helical" evidence="1">
    <location>
        <begin position="6"/>
        <end position="24"/>
    </location>
</feature>
<feature type="domain" description="DUF2489" evidence="2">
    <location>
        <begin position="17"/>
        <end position="144"/>
    </location>
</feature>
<dbReference type="EMBL" id="FQVF01000023">
    <property type="protein sequence ID" value="SHG50342.1"/>
    <property type="molecule type" value="Genomic_DNA"/>
</dbReference>
<reference evidence="4" key="1">
    <citation type="submission" date="2016-11" db="EMBL/GenBank/DDBJ databases">
        <authorList>
            <person name="Varghese N."/>
            <person name="Submissions S."/>
        </authorList>
    </citation>
    <scope>NUCLEOTIDE SEQUENCE [LARGE SCALE GENOMIC DNA]</scope>
    <source>
        <strain evidence="4">DSM 16579</strain>
    </source>
</reference>
<dbReference type="AlphaFoldDB" id="A0A1M5KC34"/>
<accession>A0A1M5KC34</accession>
<gene>
    <name evidence="3" type="ORF">SAMN02745753_04019</name>
</gene>
<dbReference type="RefSeq" id="WP_072841517.1">
    <property type="nucleotide sequence ID" value="NZ_FQVF01000023.1"/>
</dbReference>